<reference evidence="4" key="1">
    <citation type="journal article" date="2019" name="Int. J. Syst. Evol. Microbiol.">
        <title>The Global Catalogue of Microorganisms (GCM) 10K type strain sequencing project: providing services to taxonomists for standard genome sequencing and annotation.</title>
        <authorList>
            <consortium name="The Broad Institute Genomics Platform"/>
            <consortium name="The Broad Institute Genome Sequencing Center for Infectious Disease"/>
            <person name="Wu L."/>
            <person name="Ma J."/>
        </authorList>
    </citation>
    <scope>NUCLEOTIDE SEQUENCE [LARGE SCALE GENOMIC DNA]</scope>
    <source>
        <strain evidence="4">CGMCC 1.7003</strain>
    </source>
</reference>
<keyword evidence="1 2" id="KW-0732">Signal</keyword>
<feature type="chain" id="PRO_5045713520" description="DUF3192 domain-containing protein" evidence="2">
    <location>
        <begin position="28"/>
        <end position="125"/>
    </location>
</feature>
<dbReference type="InterPro" id="IPR037873">
    <property type="entry name" value="BamE-like"/>
</dbReference>
<comment type="caution">
    <text evidence="3">The sequence shown here is derived from an EMBL/GenBank/DDBJ whole genome shotgun (WGS) entry which is preliminary data.</text>
</comment>
<sequence length="125" mass="13841">MSVKISLLGKLLAVSVLTAALSGCVVAIGDKTDSRSESSWQKAQTHNLQQINQLQLGARADDVRSLLGAPDFSELFEKDGEQVLVLFYRTHHVKSDNKTTKDECTPLVFKNNQLTGWGDKAYKYL</sequence>
<evidence type="ECO:0000313" key="3">
    <source>
        <dbReference type="EMBL" id="GHG64712.1"/>
    </source>
</evidence>
<evidence type="ECO:0000313" key="4">
    <source>
        <dbReference type="Proteomes" id="UP000659697"/>
    </source>
</evidence>
<dbReference type="PROSITE" id="PS51257">
    <property type="entry name" value="PROKAR_LIPOPROTEIN"/>
    <property type="match status" value="1"/>
</dbReference>
<dbReference type="Pfam" id="PF11399">
    <property type="entry name" value="DUF3192"/>
    <property type="match status" value="1"/>
</dbReference>
<dbReference type="InterPro" id="IPR021534">
    <property type="entry name" value="DUF3192"/>
</dbReference>
<dbReference type="RefSeq" id="WP_189431187.1">
    <property type="nucleotide sequence ID" value="NZ_BNAO01000002.1"/>
</dbReference>
<feature type="signal peptide" evidence="2">
    <location>
        <begin position="1"/>
        <end position="27"/>
    </location>
</feature>
<protein>
    <recommendedName>
        <fullName evidence="5">DUF3192 domain-containing protein</fullName>
    </recommendedName>
</protein>
<proteinExistence type="predicted"/>
<accession>A0ABQ3KW69</accession>
<dbReference type="Gene3D" id="3.30.1450.10">
    <property type="match status" value="1"/>
</dbReference>
<dbReference type="Proteomes" id="UP000659697">
    <property type="component" value="Unassembled WGS sequence"/>
</dbReference>
<name>A0ABQ3KW69_9ALTE</name>
<evidence type="ECO:0008006" key="5">
    <source>
        <dbReference type="Google" id="ProtNLM"/>
    </source>
</evidence>
<keyword evidence="4" id="KW-1185">Reference proteome</keyword>
<organism evidence="3 4">
    <name type="scientific">Alishewanella longhuensis</name>
    <dbReference type="NCBI Taxonomy" id="1091037"/>
    <lineage>
        <taxon>Bacteria</taxon>
        <taxon>Pseudomonadati</taxon>
        <taxon>Pseudomonadota</taxon>
        <taxon>Gammaproteobacteria</taxon>
        <taxon>Alteromonadales</taxon>
        <taxon>Alteromonadaceae</taxon>
        <taxon>Alishewanella</taxon>
    </lineage>
</organism>
<dbReference type="EMBL" id="BNAO01000002">
    <property type="protein sequence ID" value="GHG64712.1"/>
    <property type="molecule type" value="Genomic_DNA"/>
</dbReference>
<evidence type="ECO:0000256" key="1">
    <source>
        <dbReference type="ARBA" id="ARBA00022729"/>
    </source>
</evidence>
<gene>
    <name evidence="3" type="ORF">GCM10010919_11490</name>
</gene>
<evidence type="ECO:0000256" key="2">
    <source>
        <dbReference type="SAM" id="SignalP"/>
    </source>
</evidence>